<evidence type="ECO:0000256" key="1">
    <source>
        <dbReference type="SAM" id="Phobius"/>
    </source>
</evidence>
<proteinExistence type="predicted"/>
<dbReference type="RefSeq" id="WP_179421982.1">
    <property type="nucleotide sequence ID" value="NZ_JACCAB010000001.1"/>
</dbReference>
<feature type="transmembrane region" description="Helical" evidence="1">
    <location>
        <begin position="61"/>
        <end position="81"/>
    </location>
</feature>
<protein>
    <submittedName>
        <fullName evidence="2">Uncharacterized protein</fullName>
    </submittedName>
</protein>
<feature type="transmembrane region" description="Helical" evidence="1">
    <location>
        <begin position="485"/>
        <end position="504"/>
    </location>
</feature>
<sequence>MSSREPRSYPYAPDPGDLPLLRGEAWGGWLVTRTVVWSGLWLVLGSAAAALLALAGLWSPVVAGVVLLVLAVIAGVATSFVPVRPLPVWSATLLVVLSLAAMAWAGATHSEQVLPRRDSGSYLQSAIQLASGHARPIAVPPESVGGAHVLAIDGITLASPAFYATGTPQHPSIQPQFPIGASAWYSVAWWVGGATGVAWAPAILFGLTVLGVGLLASAVIGPRWGPLAALGTGLLFPLVHVARSTYSEPVSLPVLAAGLLTLVMCARSAQVSDVVVARRTAVVAGVLMGGAILIRVDALREVVLVVPVVVLAALQRQAHARALGIATAVTSAVALGLTWLTSSEYLGSIAGSLLPLVALAVGVCLLGAVLLVGARRGWGMPALLQAWLPRLLAAGFVLVGLVLASRPFWQTVRQSANDPGAHVVAGLQARQGLPVDGGRTYAEETVAWLSWWVGPIALVLALVATAVLAHRIASAWVDGRELPGWTGPAVVGIGSTLLTLYRPGITPDHPWADRRLVIALPTVVLLTVACAAVASRWSTRRLPYAVNVAVSCAVALALLVPTGLATWPHVGERVERGEWAAVDDVCASLRPGDVALMVDSRAANEWPQVVRGYCGVAALSTTSALRNDPARLAAAVDQVRRAVDAHGGRLVLMAADSTEALSKLGLTSAVVGVDARVSEDARLLERRPDALVQLPIQVWLARLD</sequence>
<keyword evidence="1" id="KW-0472">Membrane</keyword>
<feature type="transmembrane region" description="Helical" evidence="1">
    <location>
        <begin position="88"/>
        <end position="107"/>
    </location>
</feature>
<reference evidence="2 3" key="1">
    <citation type="submission" date="2020-07" db="EMBL/GenBank/DDBJ databases">
        <title>Sequencing the genomes of 1000 actinobacteria strains.</title>
        <authorList>
            <person name="Klenk H.-P."/>
        </authorList>
    </citation>
    <scope>NUCLEOTIDE SEQUENCE [LARGE SCALE GENOMIC DNA]</scope>
    <source>
        <strain evidence="2 3">DSM 23987</strain>
    </source>
</reference>
<accession>A0A852WJ61</accession>
<name>A0A852WJ61_9MICO</name>
<evidence type="ECO:0000313" key="3">
    <source>
        <dbReference type="Proteomes" id="UP000573599"/>
    </source>
</evidence>
<dbReference type="Proteomes" id="UP000573599">
    <property type="component" value="Unassembled WGS sequence"/>
</dbReference>
<feature type="transmembrane region" description="Helical" evidence="1">
    <location>
        <begin position="198"/>
        <end position="220"/>
    </location>
</feature>
<evidence type="ECO:0000313" key="2">
    <source>
        <dbReference type="EMBL" id="NYG07661.1"/>
    </source>
</evidence>
<feature type="transmembrane region" description="Helical" evidence="1">
    <location>
        <begin position="516"/>
        <end position="538"/>
    </location>
</feature>
<feature type="transmembrane region" description="Helical" evidence="1">
    <location>
        <begin position="227"/>
        <end position="246"/>
    </location>
</feature>
<keyword evidence="1" id="KW-1133">Transmembrane helix</keyword>
<comment type="caution">
    <text evidence="2">The sequence shown here is derived from an EMBL/GenBank/DDBJ whole genome shotgun (WGS) entry which is preliminary data.</text>
</comment>
<organism evidence="2 3">
    <name type="scientific">Pedococcus badiiscoriae</name>
    <dbReference type="NCBI Taxonomy" id="642776"/>
    <lineage>
        <taxon>Bacteria</taxon>
        <taxon>Bacillati</taxon>
        <taxon>Actinomycetota</taxon>
        <taxon>Actinomycetes</taxon>
        <taxon>Micrococcales</taxon>
        <taxon>Intrasporangiaceae</taxon>
        <taxon>Pedococcus</taxon>
    </lineage>
</organism>
<feature type="transmembrane region" description="Helical" evidence="1">
    <location>
        <begin position="252"/>
        <end position="269"/>
    </location>
</feature>
<keyword evidence="3" id="KW-1185">Reference proteome</keyword>
<gene>
    <name evidence="2" type="ORF">BJ986_002148</name>
</gene>
<feature type="transmembrane region" description="Helical" evidence="1">
    <location>
        <begin position="386"/>
        <end position="404"/>
    </location>
</feature>
<feature type="transmembrane region" description="Helical" evidence="1">
    <location>
        <begin position="449"/>
        <end position="473"/>
    </location>
</feature>
<keyword evidence="1" id="KW-0812">Transmembrane</keyword>
<feature type="transmembrane region" description="Helical" evidence="1">
    <location>
        <begin position="35"/>
        <end position="55"/>
    </location>
</feature>
<feature type="transmembrane region" description="Helical" evidence="1">
    <location>
        <begin position="353"/>
        <end position="374"/>
    </location>
</feature>
<dbReference type="AlphaFoldDB" id="A0A852WJ61"/>
<feature type="transmembrane region" description="Helical" evidence="1">
    <location>
        <begin position="544"/>
        <end position="567"/>
    </location>
</feature>
<dbReference type="EMBL" id="JACCAB010000001">
    <property type="protein sequence ID" value="NYG07661.1"/>
    <property type="molecule type" value="Genomic_DNA"/>
</dbReference>
<feature type="transmembrane region" description="Helical" evidence="1">
    <location>
        <begin position="318"/>
        <end position="341"/>
    </location>
</feature>